<dbReference type="AlphaFoldDB" id="A0A2Z6UQB8"/>
<dbReference type="GO" id="GO:0048038">
    <property type="term" value="F:quinone binding"/>
    <property type="evidence" value="ECO:0007669"/>
    <property type="project" value="InterPro"/>
</dbReference>
<dbReference type="SUPFAM" id="SSF49998">
    <property type="entry name" value="Amine oxidase catalytic domain"/>
    <property type="match status" value="1"/>
</dbReference>
<comment type="cofactor">
    <cofactor evidence="4">
        <name>Cu cation</name>
        <dbReference type="ChEBI" id="CHEBI:23378"/>
    </cofactor>
    <text evidence="4">Contains 1 topaquinone per subunit.</text>
</comment>
<dbReference type="PANTHER" id="PTHR10638">
    <property type="entry name" value="COPPER AMINE OXIDASE"/>
    <property type="match status" value="1"/>
</dbReference>
<organism evidence="6 7">
    <name type="scientific">Microcystis aeruginosa Sj</name>
    <dbReference type="NCBI Taxonomy" id="1979544"/>
    <lineage>
        <taxon>Bacteria</taxon>
        <taxon>Bacillati</taxon>
        <taxon>Cyanobacteriota</taxon>
        <taxon>Cyanophyceae</taxon>
        <taxon>Oscillatoriophycideae</taxon>
        <taxon>Chroococcales</taxon>
        <taxon>Microcystaceae</taxon>
        <taxon>Microcystis</taxon>
    </lineage>
</organism>
<dbReference type="EMBL" id="BDSG01000021">
    <property type="protein sequence ID" value="GBL09693.1"/>
    <property type="molecule type" value="Genomic_DNA"/>
</dbReference>
<keyword evidence="4 6" id="KW-0560">Oxidoreductase</keyword>
<dbReference type="PANTHER" id="PTHR10638:SF86">
    <property type="entry name" value="COPPER AMINE OXIDASE 1-RELATED"/>
    <property type="match status" value="1"/>
</dbReference>
<protein>
    <recommendedName>
        <fullName evidence="4">Amine oxidase</fullName>
        <ecNumber evidence="4">1.4.3.-</ecNumber>
    </recommendedName>
</protein>
<dbReference type="Proteomes" id="UP000248272">
    <property type="component" value="Unassembled WGS sequence"/>
</dbReference>
<dbReference type="PROSITE" id="PS01165">
    <property type="entry name" value="COPPER_AMINE_OXID_2"/>
    <property type="match status" value="1"/>
</dbReference>
<comment type="caution">
    <text evidence="6">The sequence shown here is derived from an EMBL/GenBank/DDBJ whole genome shotgun (WGS) entry which is preliminary data.</text>
</comment>
<evidence type="ECO:0000313" key="6">
    <source>
        <dbReference type="EMBL" id="GBL09693.1"/>
    </source>
</evidence>
<dbReference type="GO" id="GO:0008131">
    <property type="term" value="F:primary methylamine oxidase activity"/>
    <property type="evidence" value="ECO:0007669"/>
    <property type="project" value="UniProtKB-EC"/>
</dbReference>
<dbReference type="InterPro" id="IPR049947">
    <property type="entry name" value="Cu_Am_Ox_Cu-bd"/>
</dbReference>
<gene>
    <name evidence="6" type="ORF">MSj_01172</name>
</gene>
<dbReference type="Pfam" id="PF01179">
    <property type="entry name" value="Cu_amine_oxid"/>
    <property type="match status" value="1"/>
</dbReference>
<dbReference type="InterPro" id="IPR015798">
    <property type="entry name" value="Cu_amine_oxidase_C"/>
</dbReference>
<evidence type="ECO:0000256" key="2">
    <source>
        <dbReference type="ARBA" id="ARBA00011738"/>
    </source>
</evidence>
<dbReference type="InterPro" id="IPR036460">
    <property type="entry name" value="Cu_amine_oxidase_C_sf"/>
</dbReference>
<sequence>MTTDLQPFFSSSYLNDEVGSLVVLGNRQRWKRHSRELCSTLLVSTLSPEKNPFGNAFTMSARNIRQESEAIRDVNLAESRAWMVMNKNQKNSLGMPTSYMLMPSANSIYYRNFQADYRQRGEFATHHLWATRYKANELYAAVDYLNQGKKGRCLPQYTADNESLDNEDLVIWYTYGVTHILRPEEWPIMTVHPADFKIMSWGFFDQNPVLNVPKNNLEDSLN</sequence>
<evidence type="ECO:0000259" key="5">
    <source>
        <dbReference type="Pfam" id="PF01179"/>
    </source>
</evidence>
<reference evidence="6 7" key="1">
    <citation type="journal article" date="2018" name="Front. Microbiol.">
        <title>Adaptation of the Freshwater Bloom-Forming Cyanobacterium Microcystis aeruginosa to Brackish Water Is Driven by Recent Horizontal Transfer of Sucrose Genes.</title>
        <authorList>
            <person name="Tanabe Y."/>
            <person name="Hodoki Y."/>
            <person name="Sano T."/>
            <person name="Tada K."/>
            <person name="Watanabe M.M."/>
        </authorList>
    </citation>
    <scope>NUCLEOTIDE SEQUENCE [LARGE SCALE GENOMIC DNA]</scope>
    <source>
        <strain evidence="6 7">Sj</strain>
    </source>
</reference>
<dbReference type="Gene3D" id="2.70.98.20">
    <property type="entry name" value="Copper amine oxidase, catalytic domain"/>
    <property type="match status" value="1"/>
</dbReference>
<dbReference type="RefSeq" id="WP_110578439.1">
    <property type="nucleotide sequence ID" value="NZ_BDSG01000021.1"/>
</dbReference>
<dbReference type="GO" id="GO:0009308">
    <property type="term" value="P:amine metabolic process"/>
    <property type="evidence" value="ECO:0007669"/>
    <property type="project" value="UniProtKB-UniRule"/>
</dbReference>
<dbReference type="InterPro" id="IPR000269">
    <property type="entry name" value="Cu_amine_oxidase"/>
</dbReference>
<comment type="cofactor">
    <cofactor evidence="1">
        <name>Cu cation</name>
        <dbReference type="ChEBI" id="CHEBI:23378"/>
    </cofactor>
</comment>
<keyword evidence="4" id="KW-0801">TPQ</keyword>
<comment type="subunit">
    <text evidence="2">Homodimer.</text>
</comment>
<comment type="catalytic activity">
    <reaction evidence="3">
        <text>a primary methyl amine + O2 + H2O = an aldehyde + H2O2 + NH4(+)</text>
        <dbReference type="Rhea" id="RHEA:16153"/>
        <dbReference type="ChEBI" id="CHEBI:15377"/>
        <dbReference type="ChEBI" id="CHEBI:15379"/>
        <dbReference type="ChEBI" id="CHEBI:16240"/>
        <dbReference type="ChEBI" id="CHEBI:17478"/>
        <dbReference type="ChEBI" id="CHEBI:28938"/>
        <dbReference type="ChEBI" id="CHEBI:228804"/>
        <dbReference type="EC" id="1.4.3.21"/>
    </reaction>
</comment>
<dbReference type="EC" id="1.4.3.-" evidence="4"/>
<evidence type="ECO:0000256" key="3">
    <source>
        <dbReference type="ARBA" id="ARBA00048032"/>
    </source>
</evidence>
<evidence type="ECO:0000256" key="4">
    <source>
        <dbReference type="RuleBase" id="RU000672"/>
    </source>
</evidence>
<comment type="similarity">
    <text evidence="4">Belongs to the copper/topaquinone oxidase family.</text>
</comment>
<feature type="domain" description="Copper amine oxidase catalytic" evidence="5">
    <location>
        <begin position="48"/>
        <end position="210"/>
    </location>
</feature>
<proteinExistence type="inferred from homology"/>
<comment type="PTM">
    <text evidence="4">Topaquinone (TPQ) is generated by copper-dependent autoxidation of a specific tyrosyl residue.</text>
</comment>
<evidence type="ECO:0000313" key="7">
    <source>
        <dbReference type="Proteomes" id="UP000248272"/>
    </source>
</evidence>
<keyword evidence="4" id="KW-0479">Metal-binding</keyword>
<dbReference type="GO" id="GO:0005507">
    <property type="term" value="F:copper ion binding"/>
    <property type="evidence" value="ECO:0007669"/>
    <property type="project" value="InterPro"/>
</dbReference>
<keyword evidence="4" id="KW-0186">Copper</keyword>
<name>A0A2Z6UQB8_MICAE</name>
<evidence type="ECO:0000256" key="1">
    <source>
        <dbReference type="ARBA" id="ARBA00001935"/>
    </source>
</evidence>
<accession>A0A2Z6UQB8</accession>